<dbReference type="Gene3D" id="1.20.140.10">
    <property type="entry name" value="Butyryl-CoA Dehydrogenase, subunit A, domain 3"/>
    <property type="match status" value="1"/>
</dbReference>
<evidence type="ECO:0000256" key="5">
    <source>
        <dbReference type="ARBA" id="ARBA00023002"/>
    </source>
</evidence>
<organism evidence="9 10">
    <name type="scientific">Variovorax soli</name>
    <dbReference type="NCBI Taxonomy" id="376815"/>
    <lineage>
        <taxon>Bacteria</taxon>
        <taxon>Pseudomonadati</taxon>
        <taxon>Pseudomonadota</taxon>
        <taxon>Betaproteobacteria</taxon>
        <taxon>Burkholderiales</taxon>
        <taxon>Comamonadaceae</taxon>
        <taxon>Variovorax</taxon>
    </lineage>
</organism>
<dbReference type="InterPro" id="IPR006091">
    <property type="entry name" value="Acyl-CoA_Oxase/DH_mid-dom"/>
</dbReference>
<keyword evidence="4" id="KW-0274">FAD</keyword>
<evidence type="ECO:0000259" key="8">
    <source>
        <dbReference type="Pfam" id="PF02771"/>
    </source>
</evidence>
<dbReference type="InterPro" id="IPR046373">
    <property type="entry name" value="Acyl-CoA_Oxase/DH_mid-dom_sf"/>
</dbReference>
<gene>
    <name evidence="9" type="ORF">J2739_000825</name>
</gene>
<dbReference type="Pfam" id="PF02771">
    <property type="entry name" value="Acyl-CoA_dh_N"/>
    <property type="match status" value="1"/>
</dbReference>
<evidence type="ECO:0000256" key="3">
    <source>
        <dbReference type="ARBA" id="ARBA00022630"/>
    </source>
</evidence>
<comment type="similarity">
    <text evidence="2">Belongs to the acyl-CoA dehydrogenase family.</text>
</comment>
<dbReference type="GO" id="GO:0018515">
    <property type="term" value="F:pimeloyl-CoA dehydrogenase activity"/>
    <property type="evidence" value="ECO:0007669"/>
    <property type="project" value="UniProtKB-EC"/>
</dbReference>
<evidence type="ECO:0000259" key="6">
    <source>
        <dbReference type="Pfam" id="PF00441"/>
    </source>
</evidence>
<dbReference type="InterPro" id="IPR036250">
    <property type="entry name" value="AcylCo_DH-like_C"/>
</dbReference>
<reference evidence="9 10" key="1">
    <citation type="submission" date="2023-07" db="EMBL/GenBank/DDBJ databases">
        <title>Sorghum-associated microbial communities from plants grown in Nebraska, USA.</title>
        <authorList>
            <person name="Schachtman D."/>
        </authorList>
    </citation>
    <scope>NUCLEOTIDE SEQUENCE [LARGE SCALE GENOMIC DNA]</scope>
    <source>
        <strain evidence="9 10">DS1781</strain>
    </source>
</reference>
<dbReference type="CDD" id="cd00567">
    <property type="entry name" value="ACAD"/>
    <property type="match status" value="1"/>
</dbReference>
<dbReference type="Gene3D" id="2.40.110.10">
    <property type="entry name" value="Butyryl-CoA Dehydrogenase, subunit A, domain 2"/>
    <property type="match status" value="1"/>
</dbReference>
<dbReference type="Pfam" id="PF02770">
    <property type="entry name" value="Acyl-CoA_dh_M"/>
    <property type="match status" value="1"/>
</dbReference>
<feature type="domain" description="Acyl-CoA dehydrogenase/oxidase C-terminal" evidence="6">
    <location>
        <begin position="242"/>
        <end position="375"/>
    </location>
</feature>
<dbReference type="EMBL" id="JAVDRF010000002">
    <property type="protein sequence ID" value="MDR6535065.1"/>
    <property type="molecule type" value="Genomic_DNA"/>
</dbReference>
<keyword evidence="3" id="KW-0285">Flavoprotein</keyword>
<sequence length="378" mass="39981">MNFELNEEQAALAESLSRLLADRYGFEKRRALTASGGAHDEQTWAGLAELGLTALPVPEALGGFGGGARDLLPVMQAFGRSLSMEPFLASAVLAGTAVRIGANEAMQTRLLPGMASGEIVLSWAHDEPAGRHAPLWVETRAERKDGGWRLDGIKTNVLAGGLARYFVVSARIAGAPAEANGCALFLVEAKDPGVALREFRLVDDTMAGELVLKQAGAQPLADPDDAMRVKRAIEGTVAAGIAAVCADMSGAAQAAFDLAMDYLRTRKQFGRLIGDNQALRHRAAEMLVSLEMARSMAMAAAVAADDASAEDSALELHRAKLSVARNARNVAHGAIQLHGGIGMTEEYAVGHYLRRIHVLDQLFGDADAHAARLAAAFH</sequence>
<accession>A0ABU1NAG7</accession>
<evidence type="ECO:0000256" key="1">
    <source>
        <dbReference type="ARBA" id="ARBA00001974"/>
    </source>
</evidence>
<evidence type="ECO:0000313" key="9">
    <source>
        <dbReference type="EMBL" id="MDR6535065.1"/>
    </source>
</evidence>
<evidence type="ECO:0000259" key="7">
    <source>
        <dbReference type="Pfam" id="PF02770"/>
    </source>
</evidence>
<dbReference type="Gene3D" id="1.10.540.10">
    <property type="entry name" value="Acyl-CoA dehydrogenase/oxidase, N-terminal domain"/>
    <property type="match status" value="1"/>
</dbReference>
<dbReference type="InterPro" id="IPR013786">
    <property type="entry name" value="AcylCoA_DH/ox_N"/>
</dbReference>
<dbReference type="InterPro" id="IPR037069">
    <property type="entry name" value="AcylCoA_DH/ox_N_sf"/>
</dbReference>
<dbReference type="Proteomes" id="UP001184230">
    <property type="component" value="Unassembled WGS sequence"/>
</dbReference>
<dbReference type="InterPro" id="IPR009100">
    <property type="entry name" value="AcylCoA_DH/oxidase_NM_dom_sf"/>
</dbReference>
<dbReference type="PANTHER" id="PTHR43884:SF20">
    <property type="entry name" value="ACYL-COA DEHYDROGENASE FADE28"/>
    <property type="match status" value="1"/>
</dbReference>
<keyword evidence="5 9" id="KW-0560">Oxidoreductase</keyword>
<dbReference type="EC" id="1.3.1.62" evidence="9"/>
<proteinExistence type="inferred from homology"/>
<dbReference type="RefSeq" id="WP_309898836.1">
    <property type="nucleotide sequence ID" value="NZ_JAVDRF010000002.1"/>
</dbReference>
<dbReference type="InterPro" id="IPR009075">
    <property type="entry name" value="AcylCo_DH/oxidase_C"/>
</dbReference>
<dbReference type="SUPFAM" id="SSF47203">
    <property type="entry name" value="Acyl-CoA dehydrogenase C-terminal domain-like"/>
    <property type="match status" value="1"/>
</dbReference>
<feature type="domain" description="Acyl-CoA dehydrogenase/oxidase N-terminal" evidence="8">
    <location>
        <begin position="6"/>
        <end position="118"/>
    </location>
</feature>
<evidence type="ECO:0000256" key="4">
    <source>
        <dbReference type="ARBA" id="ARBA00022827"/>
    </source>
</evidence>
<comment type="cofactor">
    <cofactor evidence="1">
        <name>FAD</name>
        <dbReference type="ChEBI" id="CHEBI:57692"/>
    </cofactor>
</comment>
<feature type="domain" description="Acyl-CoA oxidase/dehydrogenase middle" evidence="7">
    <location>
        <begin position="134"/>
        <end position="213"/>
    </location>
</feature>
<dbReference type="Pfam" id="PF00441">
    <property type="entry name" value="Acyl-CoA_dh_1"/>
    <property type="match status" value="1"/>
</dbReference>
<comment type="caution">
    <text evidence="9">The sequence shown here is derived from an EMBL/GenBank/DDBJ whole genome shotgun (WGS) entry which is preliminary data.</text>
</comment>
<protein>
    <submittedName>
        <fullName evidence="9">Pimeloyl-CoA dehydrogenase</fullName>
        <ecNumber evidence="9">1.3.1.62</ecNumber>
    </submittedName>
</protein>
<evidence type="ECO:0000256" key="2">
    <source>
        <dbReference type="ARBA" id="ARBA00009347"/>
    </source>
</evidence>
<dbReference type="PANTHER" id="PTHR43884">
    <property type="entry name" value="ACYL-COA DEHYDROGENASE"/>
    <property type="match status" value="1"/>
</dbReference>
<name>A0ABU1NAG7_9BURK</name>
<dbReference type="SUPFAM" id="SSF56645">
    <property type="entry name" value="Acyl-CoA dehydrogenase NM domain-like"/>
    <property type="match status" value="1"/>
</dbReference>
<keyword evidence="10" id="KW-1185">Reference proteome</keyword>
<evidence type="ECO:0000313" key="10">
    <source>
        <dbReference type="Proteomes" id="UP001184230"/>
    </source>
</evidence>